<dbReference type="Proteomes" id="UP001596514">
    <property type="component" value="Unassembled WGS sequence"/>
</dbReference>
<name>A0ABW2TCV6_9ACTN</name>
<accession>A0ABW2TCV6</accession>
<feature type="signal peptide" evidence="1">
    <location>
        <begin position="1"/>
        <end position="33"/>
    </location>
</feature>
<organism evidence="2 3">
    <name type="scientific">Streptosporangium amethystogenes subsp. fukuiense</name>
    <dbReference type="NCBI Taxonomy" id="698418"/>
    <lineage>
        <taxon>Bacteria</taxon>
        <taxon>Bacillati</taxon>
        <taxon>Actinomycetota</taxon>
        <taxon>Actinomycetes</taxon>
        <taxon>Streptosporangiales</taxon>
        <taxon>Streptosporangiaceae</taxon>
        <taxon>Streptosporangium</taxon>
    </lineage>
</organism>
<dbReference type="EMBL" id="JBHTEE010000001">
    <property type="protein sequence ID" value="MFC7605589.1"/>
    <property type="molecule type" value="Genomic_DNA"/>
</dbReference>
<comment type="caution">
    <text evidence="2">The sequence shown here is derived from an EMBL/GenBank/DDBJ whole genome shotgun (WGS) entry which is preliminary data.</text>
</comment>
<proteinExistence type="predicted"/>
<evidence type="ECO:0000313" key="2">
    <source>
        <dbReference type="EMBL" id="MFC7605589.1"/>
    </source>
</evidence>
<gene>
    <name evidence="2" type="ORF">ACFQVD_36365</name>
</gene>
<evidence type="ECO:0008006" key="4">
    <source>
        <dbReference type="Google" id="ProtNLM"/>
    </source>
</evidence>
<evidence type="ECO:0000313" key="3">
    <source>
        <dbReference type="Proteomes" id="UP001596514"/>
    </source>
</evidence>
<sequence length="128" mass="13655">MASHLSHMAIRRTVIGILTVGAVVTATTGAASADLVQTLGTNGQQVRACDDQAFYTAVKITGTSQSGTTASTTGYLDPVDSCHSFTGWWFHGTVTLKWFRDGSSKTKTTYCNVPKVLPENWVLCVNPA</sequence>
<keyword evidence="1" id="KW-0732">Signal</keyword>
<keyword evidence="3" id="KW-1185">Reference proteome</keyword>
<dbReference type="RefSeq" id="WP_343965628.1">
    <property type="nucleotide sequence ID" value="NZ_BAAAGK010000034.1"/>
</dbReference>
<evidence type="ECO:0000256" key="1">
    <source>
        <dbReference type="SAM" id="SignalP"/>
    </source>
</evidence>
<reference evidence="3" key="1">
    <citation type="journal article" date="2019" name="Int. J. Syst. Evol. Microbiol.">
        <title>The Global Catalogue of Microorganisms (GCM) 10K type strain sequencing project: providing services to taxonomists for standard genome sequencing and annotation.</title>
        <authorList>
            <consortium name="The Broad Institute Genomics Platform"/>
            <consortium name="The Broad Institute Genome Sequencing Center for Infectious Disease"/>
            <person name="Wu L."/>
            <person name="Ma J."/>
        </authorList>
    </citation>
    <scope>NUCLEOTIDE SEQUENCE [LARGE SCALE GENOMIC DNA]</scope>
    <source>
        <strain evidence="3">JCM 10083</strain>
    </source>
</reference>
<protein>
    <recommendedName>
        <fullName evidence="4">Secreted protein</fullName>
    </recommendedName>
</protein>
<feature type="chain" id="PRO_5045497075" description="Secreted protein" evidence="1">
    <location>
        <begin position="34"/>
        <end position="128"/>
    </location>
</feature>